<name>A0A5C7F5H5_9BACT</name>
<dbReference type="RefSeq" id="WP_147932559.1">
    <property type="nucleotide sequence ID" value="NZ_VOXD01000043.1"/>
</dbReference>
<dbReference type="InterPro" id="IPR050789">
    <property type="entry name" value="Diverse_Enzym_Activities"/>
</dbReference>
<dbReference type="Gene3D" id="3.40.710.10">
    <property type="entry name" value="DD-peptidase/beta-lactamase superfamily"/>
    <property type="match status" value="1"/>
</dbReference>
<dbReference type="GO" id="GO:0016787">
    <property type="term" value="F:hydrolase activity"/>
    <property type="evidence" value="ECO:0007669"/>
    <property type="project" value="UniProtKB-KW"/>
</dbReference>
<keyword evidence="3" id="KW-1185">Reference proteome</keyword>
<protein>
    <submittedName>
        <fullName evidence="2">Serine hydrolase</fullName>
    </submittedName>
</protein>
<dbReference type="OrthoDB" id="9773047at2"/>
<dbReference type="EMBL" id="VOXD01000043">
    <property type="protein sequence ID" value="TXF85951.1"/>
    <property type="molecule type" value="Genomic_DNA"/>
</dbReference>
<feature type="domain" description="Beta-lactamase-related" evidence="1">
    <location>
        <begin position="99"/>
        <end position="379"/>
    </location>
</feature>
<proteinExistence type="predicted"/>
<keyword evidence="2" id="KW-0378">Hydrolase</keyword>
<dbReference type="InterPro" id="IPR012338">
    <property type="entry name" value="Beta-lactam/transpept-like"/>
</dbReference>
<dbReference type="PANTHER" id="PTHR43283">
    <property type="entry name" value="BETA-LACTAMASE-RELATED"/>
    <property type="match status" value="1"/>
</dbReference>
<dbReference type="Pfam" id="PF00144">
    <property type="entry name" value="Beta-lactamase"/>
    <property type="match status" value="1"/>
</dbReference>
<dbReference type="InterPro" id="IPR001466">
    <property type="entry name" value="Beta-lactam-related"/>
</dbReference>
<evidence type="ECO:0000259" key="1">
    <source>
        <dbReference type="Pfam" id="PF00144"/>
    </source>
</evidence>
<organism evidence="2 3">
    <name type="scientific">Neolewinella aurantiaca</name>
    <dbReference type="NCBI Taxonomy" id="2602767"/>
    <lineage>
        <taxon>Bacteria</taxon>
        <taxon>Pseudomonadati</taxon>
        <taxon>Bacteroidota</taxon>
        <taxon>Saprospiria</taxon>
        <taxon>Saprospirales</taxon>
        <taxon>Lewinellaceae</taxon>
        <taxon>Neolewinella</taxon>
    </lineage>
</organism>
<dbReference type="SUPFAM" id="SSF56601">
    <property type="entry name" value="beta-lactamase/transpeptidase-like"/>
    <property type="match status" value="1"/>
</dbReference>
<sequence length="403" mass="44812">MKTYQKILLAFVVLLVVAGAYYYPKLERVNKVMHFFDKDIIVENFRTTNQTITIKEVKASAPAPFPKRDAAFPLPSSFSYAGLTMDVSSFLDSTYTTGFLILQNDTIVHEEYLRGHTAGTPQIVWSVSKSFLSALFGIALAEGDITSIEQTVDEYCPELSGSGYEGVRIKDVLQMSSGVAFNEDYGDFWSDINRWGRGFAWGTSQDDFAASLVREKAPGTFNHYVSINTHVLGMVLVKATGKGVTEYAQEKLWTPLGMEHDSYWLTDDTGMEMALGGLNTTVRNCARLGSLYEHKGNWRGKQVVTAEWVTASVTPDAPHLQPGERTNSSHSLGYGYQWWVPAGDEGEFLAIGVYNQFIYVNPTTHTVIVKHSANPYYTTGSPLATTEMFLALCRETVKAIRTK</sequence>
<gene>
    <name evidence="2" type="ORF">FUA23_20030</name>
</gene>
<dbReference type="PANTHER" id="PTHR43283:SF14">
    <property type="entry name" value="BLL8153 PROTEIN"/>
    <property type="match status" value="1"/>
</dbReference>
<evidence type="ECO:0000313" key="3">
    <source>
        <dbReference type="Proteomes" id="UP000321907"/>
    </source>
</evidence>
<accession>A0A5C7F5H5</accession>
<evidence type="ECO:0000313" key="2">
    <source>
        <dbReference type="EMBL" id="TXF85951.1"/>
    </source>
</evidence>
<dbReference type="AlphaFoldDB" id="A0A5C7F5H5"/>
<dbReference type="Proteomes" id="UP000321907">
    <property type="component" value="Unassembled WGS sequence"/>
</dbReference>
<comment type="caution">
    <text evidence="2">The sequence shown here is derived from an EMBL/GenBank/DDBJ whole genome shotgun (WGS) entry which is preliminary data.</text>
</comment>
<reference evidence="2 3" key="1">
    <citation type="submission" date="2019-08" db="EMBL/GenBank/DDBJ databases">
        <title>Lewinella sp. strain SSH13 Genome sequencing and assembly.</title>
        <authorList>
            <person name="Kim I."/>
        </authorList>
    </citation>
    <scope>NUCLEOTIDE SEQUENCE [LARGE SCALE GENOMIC DNA]</scope>
    <source>
        <strain evidence="2 3">SSH13</strain>
    </source>
</reference>